<gene>
    <name evidence="1" type="ORF">K504DRAFT_501478</name>
</gene>
<evidence type="ECO:0000313" key="2">
    <source>
        <dbReference type="Proteomes" id="UP000799428"/>
    </source>
</evidence>
<dbReference type="EMBL" id="MU005769">
    <property type="protein sequence ID" value="KAF2710204.1"/>
    <property type="molecule type" value="Genomic_DNA"/>
</dbReference>
<proteinExistence type="predicted"/>
<protein>
    <recommendedName>
        <fullName evidence="3">F-box domain-containing protein</fullName>
    </recommendedName>
</protein>
<keyword evidence="2" id="KW-1185">Reference proteome</keyword>
<accession>A0A6G1KBK6</accession>
<evidence type="ECO:0000313" key="1">
    <source>
        <dbReference type="EMBL" id="KAF2710204.1"/>
    </source>
</evidence>
<dbReference type="Proteomes" id="UP000799428">
    <property type="component" value="Unassembled WGS sequence"/>
</dbReference>
<reference evidence="1" key="1">
    <citation type="journal article" date="2020" name="Stud. Mycol.">
        <title>101 Dothideomycetes genomes: a test case for predicting lifestyles and emergence of pathogens.</title>
        <authorList>
            <person name="Haridas S."/>
            <person name="Albert R."/>
            <person name="Binder M."/>
            <person name="Bloem J."/>
            <person name="Labutti K."/>
            <person name="Salamov A."/>
            <person name="Andreopoulos B."/>
            <person name="Baker S."/>
            <person name="Barry K."/>
            <person name="Bills G."/>
            <person name="Bluhm B."/>
            <person name="Cannon C."/>
            <person name="Castanera R."/>
            <person name="Culley D."/>
            <person name="Daum C."/>
            <person name="Ezra D."/>
            <person name="Gonzalez J."/>
            <person name="Henrissat B."/>
            <person name="Kuo A."/>
            <person name="Liang C."/>
            <person name="Lipzen A."/>
            <person name="Lutzoni F."/>
            <person name="Magnuson J."/>
            <person name="Mondo S."/>
            <person name="Nolan M."/>
            <person name="Ohm R."/>
            <person name="Pangilinan J."/>
            <person name="Park H.-J."/>
            <person name="Ramirez L."/>
            <person name="Alfaro M."/>
            <person name="Sun H."/>
            <person name="Tritt A."/>
            <person name="Yoshinaga Y."/>
            <person name="Zwiers L.-H."/>
            <person name="Turgeon B."/>
            <person name="Goodwin S."/>
            <person name="Spatafora J."/>
            <person name="Crous P."/>
            <person name="Grigoriev I."/>
        </authorList>
    </citation>
    <scope>NUCLEOTIDE SEQUENCE</scope>
    <source>
        <strain evidence="1">CBS 279.74</strain>
    </source>
</reference>
<organism evidence="1 2">
    <name type="scientific">Pleomassaria siparia CBS 279.74</name>
    <dbReference type="NCBI Taxonomy" id="1314801"/>
    <lineage>
        <taxon>Eukaryota</taxon>
        <taxon>Fungi</taxon>
        <taxon>Dikarya</taxon>
        <taxon>Ascomycota</taxon>
        <taxon>Pezizomycotina</taxon>
        <taxon>Dothideomycetes</taxon>
        <taxon>Pleosporomycetidae</taxon>
        <taxon>Pleosporales</taxon>
        <taxon>Pleomassariaceae</taxon>
        <taxon>Pleomassaria</taxon>
    </lineage>
</organism>
<name>A0A6G1KBK6_9PLEO</name>
<sequence length="645" mass="71915">MSSAFATSTANNLEVVLVVIYYRRIRHFQTVGHSSDGRWNPVTELRRKSDTHAPHSTEARLAQNRHISYSEALKSIYDRREAFSNANPFSARVIGQGTAFTYRQGILCVLDANTIRISNVHASSGSHEIEISSLITSIAESSSRSSSSPTTSYPAISLLYYSDGILAVHCECKGRLNHGRVFAISTALGIHQSKRVIREIHLESSYKLFVRHTPDYLYYGTFTATGSHGHREWEIRGVSLSSKHPLPACLIPLQLEKFFGTDMGSTVAFHIHNGYFHAVSNQTSFDVEELDWTSFYHCIRFPLALPVKQELKSNARVYRRQHAEGPIHDSWTDLSIQIDEVTDNPVIVESRREWQNGSSHQLRTFYMTPFNPIPDSSSGTTTPSGVRTAPALPMDDPLSELVDSSNCPNYAPKKLRETWEFHAEFQPDGENDRSFILARTKFRAYNLSCSSFLDLVEDEKCCTNSTTGPCLRIRIGSRRVAPQDWTPINLSSGPSSLSSSSTKAKLANALSVVENSTVYRHSKIKMWPPPASKCACSKRLHGIINPELPCSTDGRNKIVAGIVDERSLVYMVRTAKAYGKAEEEAPGLIIVVNFSRNVLSTAAGRSGIEGHEKVDSSIMDIDEADDVEKEKSWQWSTACQKGQCR</sequence>
<dbReference type="OrthoDB" id="5359231at2759"/>
<dbReference type="AlphaFoldDB" id="A0A6G1KBK6"/>
<evidence type="ECO:0008006" key="3">
    <source>
        <dbReference type="Google" id="ProtNLM"/>
    </source>
</evidence>